<dbReference type="EMBL" id="CP022415">
    <property type="protein sequence ID" value="ASM73749.1"/>
    <property type="molecule type" value="Genomic_DNA"/>
</dbReference>
<accession>A0A221K429</accession>
<proteinExistence type="predicted"/>
<sequence length="43" mass="4586">MWCGKAASIVEHIVSLRCTLLANMGAKEGNTLHTLIGFPDVGM</sequence>
<dbReference type="AlphaFoldDB" id="A0A221K429"/>
<dbReference type="Proteomes" id="UP000199754">
    <property type="component" value="Chromosome"/>
</dbReference>
<name>A0A221K429_9RHOB</name>
<gene>
    <name evidence="1" type="ORF">SULPSESMR1_02968</name>
</gene>
<reference evidence="1 2" key="1">
    <citation type="submission" date="2017-07" db="EMBL/GenBank/DDBJ databases">
        <title>Genome Sequence of Sulfitobacter pseudonitzschiae Strain SMR1 Isolated from a culture of the Diatom Skeletonema marinoi.</title>
        <authorList>
            <person name="Topel M."/>
            <person name="Pinder M.I.M."/>
            <person name="Johansson O.N."/>
            <person name="Kourtchenko O."/>
            <person name="Godhe A."/>
            <person name="Clarke A.K."/>
        </authorList>
    </citation>
    <scope>NUCLEOTIDE SEQUENCE [LARGE SCALE GENOMIC DNA]</scope>
    <source>
        <strain evidence="1 2">SMR1</strain>
    </source>
</reference>
<protein>
    <submittedName>
        <fullName evidence="1">Uncharacterized protein</fullName>
    </submittedName>
</protein>
<keyword evidence="2" id="KW-1185">Reference proteome</keyword>
<organism evidence="1 2">
    <name type="scientific">Pseudosulfitobacter pseudonitzschiae</name>
    <dbReference type="NCBI Taxonomy" id="1402135"/>
    <lineage>
        <taxon>Bacteria</taxon>
        <taxon>Pseudomonadati</taxon>
        <taxon>Pseudomonadota</taxon>
        <taxon>Alphaproteobacteria</taxon>
        <taxon>Rhodobacterales</taxon>
        <taxon>Roseobacteraceae</taxon>
        <taxon>Pseudosulfitobacter</taxon>
    </lineage>
</organism>
<dbReference type="KEGG" id="spse:SULPSESMR1_02968"/>
<evidence type="ECO:0000313" key="2">
    <source>
        <dbReference type="Proteomes" id="UP000199754"/>
    </source>
</evidence>
<evidence type="ECO:0000313" key="1">
    <source>
        <dbReference type="EMBL" id="ASM73749.1"/>
    </source>
</evidence>